<dbReference type="PANTHER" id="PTHR42732:SF2">
    <property type="entry name" value="BETA-MANNOSIDASE"/>
    <property type="match status" value="1"/>
</dbReference>
<keyword evidence="1" id="KW-0378">Hydrolase</keyword>
<dbReference type="Pfam" id="PF00703">
    <property type="entry name" value="Glyco_hydro_2"/>
    <property type="match status" value="1"/>
</dbReference>
<name>X0V652_9ZZZZ</name>
<dbReference type="InterPro" id="IPR054593">
    <property type="entry name" value="Beta-mannosidase-like_N2"/>
</dbReference>
<dbReference type="SUPFAM" id="SSF49785">
    <property type="entry name" value="Galactose-binding domain-like"/>
    <property type="match status" value="1"/>
</dbReference>
<accession>X0V652</accession>
<evidence type="ECO:0000256" key="1">
    <source>
        <dbReference type="ARBA" id="ARBA00022801"/>
    </source>
</evidence>
<comment type="caution">
    <text evidence="5">The sequence shown here is derived from an EMBL/GenBank/DDBJ whole genome shotgun (WGS) entry which is preliminary data.</text>
</comment>
<dbReference type="Pfam" id="PF22666">
    <property type="entry name" value="Glyco_hydro_2_N2"/>
    <property type="match status" value="1"/>
</dbReference>
<organism evidence="5">
    <name type="scientific">marine sediment metagenome</name>
    <dbReference type="NCBI Taxonomy" id="412755"/>
    <lineage>
        <taxon>unclassified sequences</taxon>
        <taxon>metagenomes</taxon>
        <taxon>ecological metagenomes</taxon>
    </lineage>
</organism>
<dbReference type="Gene3D" id="2.60.120.260">
    <property type="entry name" value="Galactose-binding domain-like"/>
    <property type="match status" value="1"/>
</dbReference>
<dbReference type="Gene3D" id="2.60.40.10">
    <property type="entry name" value="Immunoglobulins"/>
    <property type="match status" value="1"/>
</dbReference>
<keyword evidence="2" id="KW-0326">Glycosidase</keyword>
<dbReference type="GO" id="GO:0005975">
    <property type="term" value="P:carbohydrate metabolic process"/>
    <property type="evidence" value="ECO:0007669"/>
    <property type="project" value="InterPro"/>
</dbReference>
<dbReference type="PANTHER" id="PTHR42732">
    <property type="entry name" value="BETA-GALACTOSIDASE"/>
    <property type="match status" value="1"/>
</dbReference>
<evidence type="ECO:0000259" key="3">
    <source>
        <dbReference type="Pfam" id="PF00703"/>
    </source>
</evidence>
<dbReference type="InterPro" id="IPR036156">
    <property type="entry name" value="Beta-gal/glucu_dom_sf"/>
</dbReference>
<proteinExistence type="predicted"/>
<dbReference type="SUPFAM" id="SSF49303">
    <property type="entry name" value="beta-Galactosidase/glucuronidase domain"/>
    <property type="match status" value="1"/>
</dbReference>
<evidence type="ECO:0000259" key="4">
    <source>
        <dbReference type="Pfam" id="PF22666"/>
    </source>
</evidence>
<feature type="non-terminal residue" evidence="5">
    <location>
        <position position="273"/>
    </location>
</feature>
<gene>
    <name evidence="5" type="ORF">S01H1_32904</name>
</gene>
<dbReference type="AlphaFoldDB" id="X0V652"/>
<dbReference type="EMBL" id="BARS01020403">
    <property type="protein sequence ID" value="GAG06862.1"/>
    <property type="molecule type" value="Genomic_DNA"/>
</dbReference>
<dbReference type="InterPro" id="IPR006102">
    <property type="entry name" value="Ig-like_GH2"/>
</dbReference>
<reference evidence="5" key="1">
    <citation type="journal article" date="2014" name="Front. Microbiol.">
        <title>High frequency of phylogenetically diverse reductive dehalogenase-homologous genes in deep subseafloor sedimentary metagenomes.</title>
        <authorList>
            <person name="Kawai M."/>
            <person name="Futagami T."/>
            <person name="Toyoda A."/>
            <person name="Takaki Y."/>
            <person name="Nishi S."/>
            <person name="Hori S."/>
            <person name="Arai W."/>
            <person name="Tsubouchi T."/>
            <person name="Morono Y."/>
            <person name="Uchiyama I."/>
            <person name="Ito T."/>
            <person name="Fujiyama A."/>
            <person name="Inagaki F."/>
            <person name="Takami H."/>
        </authorList>
    </citation>
    <scope>NUCLEOTIDE SEQUENCE</scope>
    <source>
        <strain evidence="5">Expedition CK06-06</strain>
    </source>
</reference>
<dbReference type="InterPro" id="IPR013783">
    <property type="entry name" value="Ig-like_fold"/>
</dbReference>
<evidence type="ECO:0000313" key="5">
    <source>
        <dbReference type="EMBL" id="GAG06862.1"/>
    </source>
</evidence>
<feature type="non-terminal residue" evidence="5">
    <location>
        <position position="1"/>
    </location>
</feature>
<feature type="domain" description="Beta-mannosidase-like galactose-binding" evidence="4">
    <location>
        <begin position="58"/>
        <end position="139"/>
    </location>
</feature>
<protein>
    <recommendedName>
        <fullName evidence="6">Beta-galactosidase</fullName>
    </recommendedName>
</protein>
<evidence type="ECO:0000256" key="2">
    <source>
        <dbReference type="ARBA" id="ARBA00023295"/>
    </source>
</evidence>
<sequence length="273" mass="30603">EYLRPQMVRKEWTNLNGLWDYAIRPAEEKALEVFDGKILVPFAIESALSGVGKEVGETQAVWYRRTFDLPSLTENRRLLLHFGAVDWHATVWVNSTQVGEHRGGYDPFTLDITGALGDSGQEIVIRVWDPTDAGYQARGKQLREPNGIWYTAVTGIWQTVWLEAVPNSSIDGLKIEPDVDQEKLCLKVQGRNAKEGDTIEAIALEDGKTVASVTGVVGSELELTIDQPRLWSPDSPFLYDLHVSLLRDGQMVDRVESYFGMRKISVAKDDRGV</sequence>
<dbReference type="InterPro" id="IPR051913">
    <property type="entry name" value="GH2_Domain-Containing"/>
</dbReference>
<dbReference type="GO" id="GO:0004553">
    <property type="term" value="F:hydrolase activity, hydrolyzing O-glycosyl compounds"/>
    <property type="evidence" value="ECO:0007669"/>
    <property type="project" value="InterPro"/>
</dbReference>
<dbReference type="InterPro" id="IPR008979">
    <property type="entry name" value="Galactose-bd-like_sf"/>
</dbReference>
<feature type="domain" description="Glycoside hydrolase family 2 immunoglobulin-like beta-sandwich" evidence="3">
    <location>
        <begin position="170"/>
        <end position="262"/>
    </location>
</feature>
<evidence type="ECO:0008006" key="6">
    <source>
        <dbReference type="Google" id="ProtNLM"/>
    </source>
</evidence>